<reference evidence="3 4" key="1">
    <citation type="submission" date="2014-03" db="EMBL/GenBank/DDBJ databases">
        <title>The draft genome sequence of Thalassospira mesophila JCM 18969.</title>
        <authorList>
            <person name="Lai Q."/>
            <person name="Shao Z."/>
        </authorList>
    </citation>
    <scope>NUCLEOTIDE SEQUENCE [LARGE SCALE GENOMIC DNA]</scope>
    <source>
        <strain evidence="3 4">JCM 18969</strain>
    </source>
</reference>
<dbReference type="OrthoDB" id="5402098at2"/>
<accession>A0A1Y2KWI6</accession>
<evidence type="ECO:0000313" key="3">
    <source>
        <dbReference type="EMBL" id="OSQ36551.1"/>
    </source>
</evidence>
<dbReference type="RefSeq" id="WP_085584895.1">
    <property type="nucleotide sequence ID" value="NZ_JFKA01000010.1"/>
</dbReference>
<organism evidence="3 4">
    <name type="scientific">Thalassospira mesophila</name>
    <dbReference type="NCBI Taxonomy" id="1293891"/>
    <lineage>
        <taxon>Bacteria</taxon>
        <taxon>Pseudomonadati</taxon>
        <taxon>Pseudomonadota</taxon>
        <taxon>Alphaproteobacteria</taxon>
        <taxon>Rhodospirillales</taxon>
        <taxon>Thalassospiraceae</taxon>
        <taxon>Thalassospira</taxon>
    </lineage>
</organism>
<feature type="region of interest" description="Disordered" evidence="1">
    <location>
        <begin position="92"/>
        <end position="119"/>
    </location>
</feature>
<name>A0A1Y2KWI6_9PROT</name>
<evidence type="ECO:0000259" key="2">
    <source>
        <dbReference type="Pfam" id="PF16998"/>
    </source>
</evidence>
<dbReference type="InterPro" id="IPR032635">
    <property type="entry name" value="Anti_2"/>
</dbReference>
<evidence type="ECO:0000256" key="1">
    <source>
        <dbReference type="SAM" id="MobiDB-lite"/>
    </source>
</evidence>
<protein>
    <submittedName>
        <fullName evidence="3">Membrane protein</fullName>
    </submittedName>
</protein>
<gene>
    <name evidence="3" type="ORF">TMES_17325</name>
</gene>
<dbReference type="EMBL" id="JFKA01000010">
    <property type="protein sequence ID" value="OSQ36551.1"/>
    <property type="molecule type" value="Genomic_DNA"/>
</dbReference>
<dbReference type="STRING" id="1293891.TMES_17325"/>
<feature type="domain" description="Surface antigen" evidence="2">
    <location>
        <begin position="71"/>
        <end position="159"/>
    </location>
</feature>
<dbReference type="InterPro" id="IPR016364">
    <property type="entry name" value="Surface_antigen_Rickettsia"/>
</dbReference>
<comment type="caution">
    <text evidence="3">The sequence shown here is derived from an EMBL/GenBank/DDBJ whole genome shotgun (WGS) entry which is preliminary data.</text>
</comment>
<dbReference type="PIRSF" id="PIRSF002721">
    <property type="entry name" value="Surface_antigen_Rickettsia"/>
    <property type="match status" value="1"/>
</dbReference>
<dbReference type="Pfam" id="PF16998">
    <property type="entry name" value="17kDa_Anti_2"/>
    <property type="match status" value="1"/>
</dbReference>
<dbReference type="Proteomes" id="UP000193391">
    <property type="component" value="Unassembled WGS sequence"/>
</dbReference>
<evidence type="ECO:0000313" key="4">
    <source>
        <dbReference type="Proteomes" id="UP000193391"/>
    </source>
</evidence>
<keyword evidence="4" id="KW-1185">Reference proteome</keyword>
<dbReference type="AlphaFoldDB" id="A0A1Y2KWI6"/>
<feature type="compositionally biased region" description="Polar residues" evidence="1">
    <location>
        <begin position="92"/>
        <end position="118"/>
    </location>
</feature>
<proteinExistence type="predicted"/>
<sequence>MKARFFIIPVMLGTFLMAGCAENQGTKQTAGGLLGAVGGAVAGAQFGKGKGQLVGVALGTLAGAMIGSEIGKSLDNADRAMMQNTTQHTLETAPVGQTSSWTNPDSGHSGTITPTRTYQKPENDQYCREYQQTVVIGGEKQQAYGTACRQPDGTWKVVN</sequence>
<dbReference type="PROSITE" id="PS51257">
    <property type="entry name" value="PROKAR_LIPOPROTEIN"/>
    <property type="match status" value="1"/>
</dbReference>